<dbReference type="AlphaFoldDB" id="A0A934VNW2"/>
<name>A0A934VNW2_9BACT</name>
<dbReference type="EMBL" id="JAENIO010000137">
    <property type="protein sequence ID" value="MBK1835742.1"/>
    <property type="molecule type" value="Genomic_DNA"/>
</dbReference>
<proteinExistence type="predicted"/>
<evidence type="ECO:0000313" key="2">
    <source>
        <dbReference type="Proteomes" id="UP000604083"/>
    </source>
</evidence>
<reference evidence="1" key="1">
    <citation type="submission" date="2021-01" db="EMBL/GenBank/DDBJ databases">
        <title>Modified the classification status of verrucomicrobia.</title>
        <authorList>
            <person name="Feng X."/>
        </authorList>
    </citation>
    <scope>NUCLEOTIDE SEQUENCE</scope>
    <source>
        <strain evidence="1">KCTC 12986</strain>
    </source>
</reference>
<dbReference type="Proteomes" id="UP000604083">
    <property type="component" value="Unassembled WGS sequence"/>
</dbReference>
<evidence type="ECO:0000313" key="1">
    <source>
        <dbReference type="EMBL" id="MBK1835742.1"/>
    </source>
</evidence>
<comment type="caution">
    <text evidence="1">The sequence shown here is derived from an EMBL/GenBank/DDBJ whole genome shotgun (WGS) entry which is preliminary data.</text>
</comment>
<protein>
    <submittedName>
        <fullName evidence="1">Uncharacterized protein</fullName>
    </submittedName>
</protein>
<dbReference type="RefSeq" id="WP_200393176.1">
    <property type="nucleotide sequence ID" value="NZ_JAENIO010000137.1"/>
</dbReference>
<gene>
    <name evidence="1" type="ORF">JIN78_16890</name>
</gene>
<accession>A0A934VNW2</accession>
<keyword evidence="2" id="KW-1185">Reference proteome</keyword>
<sequence length="85" mass="9878">MGEEWDDSDFFDAEPEKNLKEKLGVEIDPMMELATLLRQGLPVEGEFLYNDPVGDGHYIFEEEEKARLFYNLLVKLGMITLHDKN</sequence>
<organism evidence="1 2">
    <name type="scientific">Roseibacillus ishigakijimensis</name>
    <dbReference type="NCBI Taxonomy" id="454146"/>
    <lineage>
        <taxon>Bacteria</taxon>
        <taxon>Pseudomonadati</taxon>
        <taxon>Verrucomicrobiota</taxon>
        <taxon>Verrucomicrobiia</taxon>
        <taxon>Verrucomicrobiales</taxon>
        <taxon>Verrucomicrobiaceae</taxon>
        <taxon>Roseibacillus</taxon>
    </lineage>
</organism>